<evidence type="ECO:0000313" key="1">
    <source>
        <dbReference type="EMBL" id="HJG96070.1"/>
    </source>
</evidence>
<evidence type="ECO:0000313" key="2">
    <source>
        <dbReference type="Proteomes" id="UP000776700"/>
    </source>
</evidence>
<reference evidence="1" key="1">
    <citation type="journal article" date="2021" name="PeerJ">
        <title>Extensive microbial diversity within the chicken gut microbiome revealed by metagenomics and culture.</title>
        <authorList>
            <person name="Gilroy R."/>
            <person name="Ravi A."/>
            <person name="Getino M."/>
            <person name="Pursley I."/>
            <person name="Horton D.L."/>
            <person name="Alikhan N.F."/>
            <person name="Baker D."/>
            <person name="Gharbi K."/>
            <person name="Hall N."/>
            <person name="Watson M."/>
            <person name="Adriaenssens E.M."/>
            <person name="Foster-Nyarko E."/>
            <person name="Jarju S."/>
            <person name="Secka A."/>
            <person name="Antonio M."/>
            <person name="Oren A."/>
            <person name="Chaudhuri R.R."/>
            <person name="La Ragione R."/>
            <person name="Hildebrand F."/>
            <person name="Pallen M.J."/>
        </authorList>
    </citation>
    <scope>NUCLEOTIDE SEQUENCE</scope>
    <source>
        <strain evidence="1">1277</strain>
    </source>
</reference>
<accession>A0A921SZI8</accession>
<comment type="caution">
    <text evidence="1">The sequence shown here is derived from an EMBL/GenBank/DDBJ whole genome shotgun (WGS) entry which is preliminary data.</text>
</comment>
<proteinExistence type="predicted"/>
<organism evidence="1 2">
    <name type="scientific">Romboutsia timonensis</name>
    <dbReference type="NCBI Taxonomy" id="1776391"/>
    <lineage>
        <taxon>Bacteria</taxon>
        <taxon>Bacillati</taxon>
        <taxon>Bacillota</taxon>
        <taxon>Clostridia</taxon>
        <taxon>Peptostreptococcales</taxon>
        <taxon>Peptostreptococcaceae</taxon>
        <taxon>Romboutsia</taxon>
    </lineage>
</organism>
<dbReference type="AlphaFoldDB" id="A0A921SZI8"/>
<dbReference type="Proteomes" id="UP000776700">
    <property type="component" value="Unassembled WGS sequence"/>
</dbReference>
<name>A0A921SZI8_9FIRM</name>
<dbReference type="EMBL" id="DYUB01000103">
    <property type="protein sequence ID" value="HJG96070.1"/>
    <property type="molecule type" value="Genomic_DNA"/>
</dbReference>
<protein>
    <submittedName>
        <fullName evidence="1">Uncharacterized protein</fullName>
    </submittedName>
</protein>
<reference evidence="1" key="2">
    <citation type="submission" date="2021-09" db="EMBL/GenBank/DDBJ databases">
        <authorList>
            <person name="Gilroy R."/>
        </authorList>
    </citation>
    <scope>NUCLEOTIDE SEQUENCE</scope>
    <source>
        <strain evidence="1">1277</strain>
    </source>
</reference>
<gene>
    <name evidence="1" type="ORF">K8V90_03085</name>
</gene>
<sequence length="325" mass="37845">MKKEVYPVGEIRFNKFGQEYIIIEKAKGGRLIRFTDTGTERKVGYKEIANGVIVDKNNIIKKSPEDNARTFKLGEKYINKDGYEFEIVKILPYNKREVRFIKSGYEAIVTTGRIKDLNIKDRLSPSVIGGGIIGTEIKSPQAHPLYNRWWNMLNRCYNPKSSRYHLYGAKGVRVCEEWKYFPNYAEDISLKENYDKILSEPDNWDIDKDILINGNKIYSNETTLIVKKEINVGHRNRKNRHLIAIPTHQFSIDGEYIKSHKSRADAYREIKGITDFTTKISTGSIKMCEEGYKYKTAHGFKWVSDEDFKKYGIEEISNQIKRGER</sequence>